<dbReference type="GeneID" id="19940978"/>
<feature type="compositionally biased region" description="Basic residues" evidence="1">
    <location>
        <begin position="422"/>
        <end position="431"/>
    </location>
</feature>
<sequence>MGGGVAWTKGSTLGFTRWSQEPFELSPVELASLDIPVPPGQPTTGLLLRYRDHALLVHHASAVASDDATKRMLEFVGRSLDSVRKANKYFTAAATVSVRFYVGSEAERDQWLQLVLLNTQVQPHVVATPVPPAPLELPELPATLSAAPTPRRLSETINDGFQSLANAEACEDASDTIGALAAYREAHARFTQVHPQLPMNKTRELIADKCNEIQAIIDDLMAPRPATTTLAPATATAPPPPLVSSANDAPFSQHDIAGPLPAPAPIPTNLDERLNRLQGFADSLQVEKARAEKSTKKSDLELRFAALKNEASRAPPLESLEARLTKLRGGTPSPVSSSRNVAVESAIDLALEYAMSGEDGSPQAAPHARQVDDLITQVQHEIALGMQDDPTRLSLDSSEISDDDASSSSSDSDDATSPRSSQRAKRGKAPL</sequence>
<protein>
    <submittedName>
        <fullName evidence="2">Uncharacterized protein</fullName>
    </submittedName>
</protein>
<evidence type="ECO:0000256" key="1">
    <source>
        <dbReference type="SAM" id="MobiDB-lite"/>
    </source>
</evidence>
<dbReference type="eggNOG" id="ENOG502SFTB">
    <property type="taxonomic scope" value="Eukaryota"/>
</dbReference>
<dbReference type="OMA" id="TQAQHEN"/>
<evidence type="ECO:0000313" key="3">
    <source>
        <dbReference type="Proteomes" id="UP000030762"/>
    </source>
</evidence>
<name>T0SAY9_SAPDV</name>
<dbReference type="RefSeq" id="XP_008603941.1">
    <property type="nucleotide sequence ID" value="XM_008605719.1"/>
</dbReference>
<dbReference type="VEuPathDB" id="FungiDB:SDRG_00251"/>
<dbReference type="EMBL" id="JH767132">
    <property type="protein sequence ID" value="EQC42518.1"/>
    <property type="molecule type" value="Genomic_DNA"/>
</dbReference>
<dbReference type="OrthoDB" id="124239at2759"/>
<evidence type="ECO:0000313" key="2">
    <source>
        <dbReference type="EMBL" id="EQC42518.1"/>
    </source>
</evidence>
<reference evidence="2 3" key="1">
    <citation type="submission" date="2012-04" db="EMBL/GenBank/DDBJ databases">
        <title>The Genome Sequence of Saprolegnia declina VS20.</title>
        <authorList>
            <consortium name="The Broad Institute Genome Sequencing Platform"/>
            <person name="Russ C."/>
            <person name="Nusbaum C."/>
            <person name="Tyler B."/>
            <person name="van West P."/>
            <person name="Dieguez-Uribeondo J."/>
            <person name="de Bruijn I."/>
            <person name="Tripathy S."/>
            <person name="Jiang R."/>
            <person name="Young S.K."/>
            <person name="Zeng Q."/>
            <person name="Gargeya S."/>
            <person name="Fitzgerald M."/>
            <person name="Haas B."/>
            <person name="Abouelleil A."/>
            <person name="Alvarado L."/>
            <person name="Arachchi H.M."/>
            <person name="Berlin A."/>
            <person name="Chapman S.B."/>
            <person name="Goldberg J."/>
            <person name="Griggs A."/>
            <person name="Gujja S."/>
            <person name="Hansen M."/>
            <person name="Howarth C."/>
            <person name="Imamovic A."/>
            <person name="Larimer J."/>
            <person name="McCowen C."/>
            <person name="Montmayeur A."/>
            <person name="Murphy C."/>
            <person name="Neiman D."/>
            <person name="Pearson M."/>
            <person name="Priest M."/>
            <person name="Roberts A."/>
            <person name="Saif S."/>
            <person name="Shea T."/>
            <person name="Sisk P."/>
            <person name="Sykes S."/>
            <person name="Wortman J."/>
            <person name="Nusbaum C."/>
            <person name="Birren B."/>
        </authorList>
    </citation>
    <scope>NUCLEOTIDE SEQUENCE [LARGE SCALE GENOMIC DNA]</scope>
    <source>
        <strain evidence="2 3">VS20</strain>
    </source>
</reference>
<gene>
    <name evidence="2" type="ORF">SDRG_00251</name>
</gene>
<dbReference type="AlphaFoldDB" id="T0SAY9"/>
<proteinExistence type="predicted"/>
<dbReference type="InParanoid" id="T0SAY9"/>
<organism evidence="2 3">
    <name type="scientific">Saprolegnia diclina (strain VS20)</name>
    <dbReference type="NCBI Taxonomy" id="1156394"/>
    <lineage>
        <taxon>Eukaryota</taxon>
        <taxon>Sar</taxon>
        <taxon>Stramenopiles</taxon>
        <taxon>Oomycota</taxon>
        <taxon>Saprolegniomycetes</taxon>
        <taxon>Saprolegniales</taxon>
        <taxon>Saprolegniaceae</taxon>
        <taxon>Saprolegnia</taxon>
    </lineage>
</organism>
<dbReference type="Proteomes" id="UP000030762">
    <property type="component" value="Unassembled WGS sequence"/>
</dbReference>
<feature type="region of interest" description="Disordered" evidence="1">
    <location>
        <begin position="383"/>
        <end position="431"/>
    </location>
</feature>
<keyword evidence="3" id="KW-1185">Reference proteome</keyword>
<feature type="compositionally biased region" description="Low complexity" evidence="1">
    <location>
        <begin position="406"/>
        <end position="421"/>
    </location>
</feature>
<accession>T0SAY9</accession>